<accession>A0AAE1VNX5</accession>
<evidence type="ECO:0000256" key="1">
    <source>
        <dbReference type="SAM" id="MobiDB-lite"/>
    </source>
</evidence>
<evidence type="ECO:0000313" key="3">
    <source>
        <dbReference type="Proteomes" id="UP001291623"/>
    </source>
</evidence>
<feature type="compositionally biased region" description="Basic and acidic residues" evidence="1">
    <location>
        <begin position="130"/>
        <end position="140"/>
    </location>
</feature>
<comment type="caution">
    <text evidence="2">The sequence shown here is derived from an EMBL/GenBank/DDBJ whole genome shotgun (WGS) entry which is preliminary data.</text>
</comment>
<reference evidence="2" key="1">
    <citation type="submission" date="2023-12" db="EMBL/GenBank/DDBJ databases">
        <title>Genome assembly of Anisodus tanguticus.</title>
        <authorList>
            <person name="Wang Y.-J."/>
        </authorList>
    </citation>
    <scope>NUCLEOTIDE SEQUENCE</scope>
    <source>
        <strain evidence="2">KB-2021</strain>
        <tissue evidence="2">Leaf</tissue>
    </source>
</reference>
<dbReference type="Proteomes" id="UP001291623">
    <property type="component" value="Unassembled WGS sequence"/>
</dbReference>
<gene>
    <name evidence="2" type="ORF">RND71_003674</name>
</gene>
<organism evidence="2 3">
    <name type="scientific">Anisodus tanguticus</name>
    <dbReference type="NCBI Taxonomy" id="243964"/>
    <lineage>
        <taxon>Eukaryota</taxon>
        <taxon>Viridiplantae</taxon>
        <taxon>Streptophyta</taxon>
        <taxon>Embryophyta</taxon>
        <taxon>Tracheophyta</taxon>
        <taxon>Spermatophyta</taxon>
        <taxon>Magnoliopsida</taxon>
        <taxon>eudicotyledons</taxon>
        <taxon>Gunneridae</taxon>
        <taxon>Pentapetalae</taxon>
        <taxon>asterids</taxon>
        <taxon>lamiids</taxon>
        <taxon>Solanales</taxon>
        <taxon>Solanaceae</taxon>
        <taxon>Solanoideae</taxon>
        <taxon>Hyoscyameae</taxon>
        <taxon>Anisodus</taxon>
    </lineage>
</organism>
<name>A0AAE1VNX5_9SOLA</name>
<dbReference type="AlphaFoldDB" id="A0AAE1VNX5"/>
<proteinExistence type="predicted"/>
<feature type="compositionally biased region" description="Low complexity" evidence="1">
    <location>
        <begin position="148"/>
        <end position="168"/>
    </location>
</feature>
<feature type="region of interest" description="Disordered" evidence="1">
    <location>
        <begin position="91"/>
        <end position="172"/>
    </location>
</feature>
<evidence type="ECO:0000313" key="2">
    <source>
        <dbReference type="EMBL" id="KAK4377378.1"/>
    </source>
</evidence>
<protein>
    <submittedName>
        <fullName evidence="2">Uncharacterized protein</fullName>
    </submittedName>
</protein>
<dbReference type="EMBL" id="JAVYJV010000002">
    <property type="protein sequence ID" value="KAK4377378.1"/>
    <property type="molecule type" value="Genomic_DNA"/>
</dbReference>
<keyword evidence="3" id="KW-1185">Reference proteome</keyword>
<sequence length="204" mass="23585">MEQKGMRDRAIGHKNAQTRQNHWKGCTICARSRSDMSGKGCVIAHLGTRTRRQGRIARRTIDYQKDYNSETSIWLEIIKVHPFLSLRTSNQEEGLLDPSPPSNVVDIEPDQPYNNDKEYCSTDEEDDGETRESTPDEQKYLSRRRTINMNNPPDDTNNSNNTYYTPKNGLSDNNQVLRCTSFQRRASMLGRVKTKSRLIDRRDT</sequence>